<evidence type="ECO:0000313" key="2">
    <source>
        <dbReference type="Proteomes" id="UP000299102"/>
    </source>
</evidence>
<evidence type="ECO:0000313" key="1">
    <source>
        <dbReference type="EMBL" id="GBP66847.1"/>
    </source>
</evidence>
<gene>
    <name evidence="1" type="ORF">EVAR_98801_1</name>
</gene>
<accession>A0A4C1XX90</accession>
<proteinExistence type="predicted"/>
<name>A0A4C1XX90_EUMVA</name>
<dbReference type="AlphaFoldDB" id="A0A4C1XX90"/>
<reference evidence="1 2" key="1">
    <citation type="journal article" date="2019" name="Commun. Biol.">
        <title>The bagworm genome reveals a unique fibroin gene that provides high tensile strength.</title>
        <authorList>
            <person name="Kono N."/>
            <person name="Nakamura H."/>
            <person name="Ohtoshi R."/>
            <person name="Tomita M."/>
            <person name="Numata K."/>
            <person name="Arakawa K."/>
        </authorList>
    </citation>
    <scope>NUCLEOTIDE SEQUENCE [LARGE SCALE GENOMIC DNA]</scope>
</reference>
<dbReference type="Proteomes" id="UP000299102">
    <property type="component" value="Unassembled WGS sequence"/>
</dbReference>
<protein>
    <submittedName>
        <fullName evidence="1">Uncharacterized protein</fullName>
    </submittedName>
</protein>
<sequence length="151" mass="17362">MYTYFRYYNKTDVRANGHAKNLPAIDCGAAESARKYASTELRHMYTMEKKLPNYRSLCLFLACSLDFQRPFLPILPVARILDIDLSCNGQPRRAHTSAPYNLNILVYKHPGSPVWTCKEPRRRSTPRPTGTCNFIPRDDLLYCAPGSFRII</sequence>
<organism evidence="1 2">
    <name type="scientific">Eumeta variegata</name>
    <name type="common">Bagworm moth</name>
    <name type="synonym">Eumeta japonica</name>
    <dbReference type="NCBI Taxonomy" id="151549"/>
    <lineage>
        <taxon>Eukaryota</taxon>
        <taxon>Metazoa</taxon>
        <taxon>Ecdysozoa</taxon>
        <taxon>Arthropoda</taxon>
        <taxon>Hexapoda</taxon>
        <taxon>Insecta</taxon>
        <taxon>Pterygota</taxon>
        <taxon>Neoptera</taxon>
        <taxon>Endopterygota</taxon>
        <taxon>Lepidoptera</taxon>
        <taxon>Glossata</taxon>
        <taxon>Ditrysia</taxon>
        <taxon>Tineoidea</taxon>
        <taxon>Psychidae</taxon>
        <taxon>Oiketicinae</taxon>
        <taxon>Eumeta</taxon>
    </lineage>
</organism>
<comment type="caution">
    <text evidence="1">The sequence shown here is derived from an EMBL/GenBank/DDBJ whole genome shotgun (WGS) entry which is preliminary data.</text>
</comment>
<dbReference type="EMBL" id="BGZK01000969">
    <property type="protein sequence ID" value="GBP66847.1"/>
    <property type="molecule type" value="Genomic_DNA"/>
</dbReference>
<keyword evidence="2" id="KW-1185">Reference proteome</keyword>